<evidence type="ECO:0000256" key="1">
    <source>
        <dbReference type="ARBA" id="ARBA00024322"/>
    </source>
</evidence>
<evidence type="ECO:0000256" key="2">
    <source>
        <dbReference type="ARBA" id="ARBA00024446"/>
    </source>
</evidence>
<dbReference type="STRING" id="1184151.AW736_22390"/>
<reference evidence="3 4" key="1">
    <citation type="submission" date="2016-01" db="EMBL/GenBank/DDBJ databases">
        <title>High potential of lignocellulose degradation of a new Verrucomicrobia species.</title>
        <authorList>
            <person name="Wang Y."/>
            <person name="Shi Y."/>
            <person name="Qiu Z."/>
            <person name="Liu S."/>
            <person name="Yang H."/>
        </authorList>
    </citation>
    <scope>NUCLEOTIDE SEQUENCE [LARGE SCALE GENOMIC DNA]</scope>
    <source>
        <strain evidence="3 4">TSB47</strain>
    </source>
</reference>
<keyword evidence="4" id="KW-1185">Reference proteome</keyword>
<dbReference type="GO" id="GO:0031469">
    <property type="term" value="C:bacterial microcompartment"/>
    <property type="evidence" value="ECO:0007669"/>
    <property type="project" value="UniProtKB-SubCell"/>
</dbReference>
<evidence type="ECO:0000313" key="4">
    <source>
        <dbReference type="Proteomes" id="UP000078486"/>
    </source>
</evidence>
<comment type="subcellular location">
    <subcellularLocation>
        <location evidence="1">Bacterial microcompartment</location>
    </subcellularLocation>
</comment>
<keyword evidence="2" id="KW-1283">Bacterial microcompartment</keyword>
<dbReference type="InterPro" id="IPR036677">
    <property type="entry name" value="EutN_CcmL_sf"/>
</dbReference>
<dbReference type="Gene3D" id="2.40.50.220">
    <property type="entry name" value="EutN/Ccml"/>
    <property type="match status" value="1"/>
</dbReference>
<organism evidence="3 4">
    <name type="scientific">Termitidicoccus mucosus</name>
    <dbReference type="NCBI Taxonomy" id="1184151"/>
    <lineage>
        <taxon>Bacteria</taxon>
        <taxon>Pseudomonadati</taxon>
        <taxon>Verrucomicrobiota</taxon>
        <taxon>Opitutia</taxon>
        <taxon>Opitutales</taxon>
        <taxon>Opitutaceae</taxon>
        <taxon>Termitidicoccus</taxon>
    </lineage>
</organism>
<dbReference type="SUPFAM" id="SSF159133">
    <property type="entry name" value="EutN/CcmL-like"/>
    <property type="match status" value="1"/>
</dbReference>
<proteinExistence type="predicted"/>
<accession>A0A178IC02</accession>
<comment type="caution">
    <text evidence="3">The sequence shown here is derived from an EMBL/GenBank/DDBJ whole genome shotgun (WGS) entry which is preliminary data.</text>
</comment>
<evidence type="ECO:0008006" key="5">
    <source>
        <dbReference type="Google" id="ProtNLM"/>
    </source>
</evidence>
<gene>
    <name evidence="3" type="ORF">AW736_22390</name>
</gene>
<dbReference type="PROSITE" id="PS51932">
    <property type="entry name" value="BMV"/>
    <property type="match status" value="1"/>
</dbReference>
<dbReference type="AlphaFoldDB" id="A0A178IC02"/>
<dbReference type="InterPro" id="IPR004992">
    <property type="entry name" value="EutN_CcmL"/>
</dbReference>
<name>A0A178IC02_9BACT</name>
<dbReference type="Pfam" id="PF03319">
    <property type="entry name" value="EutN_CcmL"/>
    <property type="match status" value="1"/>
</dbReference>
<protein>
    <recommendedName>
        <fullName evidence="5">Ethanolamine utilization protein EutN</fullName>
    </recommendedName>
</protein>
<evidence type="ECO:0000313" key="3">
    <source>
        <dbReference type="EMBL" id="OAM87553.1"/>
    </source>
</evidence>
<dbReference type="EMBL" id="LRRQ01000168">
    <property type="protein sequence ID" value="OAM87553.1"/>
    <property type="molecule type" value="Genomic_DNA"/>
</dbReference>
<dbReference type="Proteomes" id="UP000078486">
    <property type="component" value="Unassembled WGS sequence"/>
</dbReference>
<dbReference type="OrthoDB" id="196153at2"/>
<dbReference type="RefSeq" id="WP_068772530.1">
    <property type="nucleotide sequence ID" value="NZ_CP109796.1"/>
</dbReference>
<sequence length="111" mass="11678">MRLGTVIGRVTLTLQEPVYRGGTLLLIQPLSRSQYAGLSQKKLQQTSAQPPAALTKANALVAYDQLGAAPGHIVGFTEGAEATAPFAIDAPVDAYVACIVDRIDYRPPATA</sequence>